<dbReference type="GO" id="GO:0035591">
    <property type="term" value="F:signaling adaptor activity"/>
    <property type="evidence" value="ECO:0007669"/>
    <property type="project" value="TreeGrafter"/>
</dbReference>
<sequence length="390" mass="44940">MSIDITNAFTDELFRQYIVEHFCDQRGYILEQDVGGVETLQLPKIGIKSLQGIEYFRELRLLDCAYNALTNLQIEHNLKLRTLLCRENQLLELQLHANTELETLDCSFNRLRKLDVSHNHRLVSIECQWNLLSELKVGHLTYLEKLACSYNTLFSLDTADHNQLFHLDCANNDLIQLDVTGCPALIELRCHHNHLKSLDLQSNIRLESVRCFHNHIRELHLHPLTELVELYCSENKLKSLDVSRNAKLKHIQYGDNLIVEPAHEVPGMGTFEYDSETTLYYMNMNLQHEKRELRINVQISTKSGMQAVSPYLEAAWTQWDHLCERALHVIAEANPEEDVSELLLADAAFEADGSLKLGFDAGDTPAGQLYIYAAFDNNLHISDELIYEMY</sequence>
<dbReference type="AlphaFoldDB" id="A0AAU8NIN1"/>
<accession>A0AAU8NIN1</accession>
<name>A0AAU8NIN1_9BACL</name>
<dbReference type="InterPro" id="IPR052574">
    <property type="entry name" value="CDIRP"/>
</dbReference>
<dbReference type="EMBL" id="CP159992">
    <property type="protein sequence ID" value="XCP97579.1"/>
    <property type="molecule type" value="Genomic_DNA"/>
</dbReference>
<dbReference type="PANTHER" id="PTHR47566:SF1">
    <property type="entry name" value="PROTEIN NUD1"/>
    <property type="match status" value="1"/>
</dbReference>
<evidence type="ECO:0000256" key="1">
    <source>
        <dbReference type="ARBA" id="ARBA00022614"/>
    </source>
</evidence>
<protein>
    <submittedName>
        <fullName evidence="3">Leucine-rich repeat domain-containing protein</fullName>
    </submittedName>
</protein>
<evidence type="ECO:0000313" key="3">
    <source>
        <dbReference type="EMBL" id="XCP97579.1"/>
    </source>
</evidence>
<dbReference type="RefSeq" id="WP_342555816.1">
    <property type="nucleotide sequence ID" value="NZ_CP159992.1"/>
</dbReference>
<evidence type="ECO:0000256" key="2">
    <source>
        <dbReference type="ARBA" id="ARBA00022737"/>
    </source>
</evidence>
<organism evidence="3">
    <name type="scientific">Paenibacillus sp. AN1007</name>
    <dbReference type="NCBI Taxonomy" id="3151385"/>
    <lineage>
        <taxon>Bacteria</taxon>
        <taxon>Bacillati</taxon>
        <taxon>Bacillota</taxon>
        <taxon>Bacilli</taxon>
        <taxon>Bacillales</taxon>
        <taxon>Paenibacillaceae</taxon>
        <taxon>Paenibacillus</taxon>
    </lineage>
</organism>
<dbReference type="SUPFAM" id="SSF52058">
    <property type="entry name" value="L domain-like"/>
    <property type="match status" value="1"/>
</dbReference>
<dbReference type="InterPro" id="IPR032675">
    <property type="entry name" value="LRR_dom_sf"/>
</dbReference>
<keyword evidence="1" id="KW-0433">Leucine-rich repeat</keyword>
<keyword evidence="2" id="KW-0677">Repeat</keyword>
<proteinExistence type="predicted"/>
<dbReference type="Gene3D" id="3.80.10.10">
    <property type="entry name" value="Ribonuclease Inhibitor"/>
    <property type="match status" value="1"/>
</dbReference>
<reference evidence="3" key="1">
    <citation type="submission" date="2024-05" db="EMBL/GenBank/DDBJ databases">
        <title>Draft genome assemblies of 36 bacteria isolated from hibernating arctic ground squirrels.</title>
        <authorList>
            <person name="McKee H."/>
            <person name="Mullen L."/>
            <person name="Drown D.M."/>
            <person name="Duddleston K.N."/>
        </authorList>
    </citation>
    <scope>NUCLEOTIDE SEQUENCE</scope>
    <source>
        <strain evidence="3">AN1007</strain>
    </source>
</reference>
<gene>
    <name evidence="3" type="ORF">ABXS70_13145</name>
</gene>
<dbReference type="PANTHER" id="PTHR47566">
    <property type="match status" value="1"/>
</dbReference>